<dbReference type="InterPro" id="IPR050324">
    <property type="entry name" value="CDP-alcohol_PTase-I"/>
</dbReference>
<evidence type="ECO:0000256" key="2">
    <source>
        <dbReference type="ARBA" id="ARBA00010441"/>
    </source>
</evidence>
<keyword evidence="14" id="KW-1185">Reference proteome</keyword>
<dbReference type="InterPro" id="IPR000462">
    <property type="entry name" value="CDP-OH_P_trans"/>
</dbReference>
<evidence type="ECO:0000313" key="14">
    <source>
        <dbReference type="Proteomes" id="UP000199475"/>
    </source>
</evidence>
<dbReference type="GO" id="GO:0046474">
    <property type="term" value="P:glycerophospholipid biosynthetic process"/>
    <property type="evidence" value="ECO:0007669"/>
    <property type="project" value="TreeGrafter"/>
</dbReference>
<dbReference type="InterPro" id="IPR048254">
    <property type="entry name" value="CDP_ALCOHOL_P_TRANSF_CS"/>
</dbReference>
<dbReference type="OrthoDB" id="9796672at2"/>
<dbReference type="Pfam" id="PF01066">
    <property type="entry name" value="CDP-OH_P_transf"/>
    <property type="match status" value="1"/>
</dbReference>
<evidence type="ECO:0000256" key="3">
    <source>
        <dbReference type="ARBA" id="ARBA00022516"/>
    </source>
</evidence>
<comment type="subcellular location">
    <subcellularLocation>
        <location evidence="1">Membrane</location>
        <topology evidence="1">Multi-pass membrane protein</topology>
    </subcellularLocation>
</comment>
<dbReference type="UniPathway" id="UPA00085"/>
<dbReference type="RefSeq" id="WP_093253104.1">
    <property type="nucleotide sequence ID" value="NZ_FNGP01000005.1"/>
</dbReference>
<feature type="transmembrane region" description="Helical" evidence="12">
    <location>
        <begin position="159"/>
        <end position="182"/>
    </location>
</feature>
<feature type="transmembrane region" description="Helical" evidence="12">
    <location>
        <begin position="128"/>
        <end position="147"/>
    </location>
</feature>
<dbReference type="STRING" id="686624.SAMN04488242_2663"/>
<reference evidence="13 14" key="1">
    <citation type="submission" date="2016-10" db="EMBL/GenBank/DDBJ databases">
        <authorList>
            <person name="de Groot N.N."/>
        </authorList>
    </citation>
    <scope>NUCLEOTIDE SEQUENCE [LARGE SCALE GENOMIC DNA]</scope>
    <source>
        <strain evidence="13 14">CGMCC 1.9159</strain>
    </source>
</reference>
<feature type="transmembrane region" description="Helical" evidence="12">
    <location>
        <begin position="96"/>
        <end position="116"/>
    </location>
</feature>
<keyword evidence="4 11" id="KW-0808">Transferase</keyword>
<keyword evidence="6 12" id="KW-1133">Transmembrane helix</keyword>
<evidence type="ECO:0000256" key="1">
    <source>
        <dbReference type="ARBA" id="ARBA00004141"/>
    </source>
</evidence>
<evidence type="ECO:0000256" key="10">
    <source>
        <dbReference type="ARBA" id="ARBA00023264"/>
    </source>
</evidence>
<evidence type="ECO:0000256" key="12">
    <source>
        <dbReference type="SAM" id="Phobius"/>
    </source>
</evidence>
<keyword evidence="7" id="KW-0443">Lipid metabolism</keyword>
<dbReference type="AlphaFoldDB" id="A0A1G9MKL8"/>
<organism evidence="13 14">
    <name type="scientific">Tessaracoccus oleiagri</name>
    <dbReference type="NCBI Taxonomy" id="686624"/>
    <lineage>
        <taxon>Bacteria</taxon>
        <taxon>Bacillati</taxon>
        <taxon>Actinomycetota</taxon>
        <taxon>Actinomycetes</taxon>
        <taxon>Propionibacteriales</taxon>
        <taxon>Propionibacteriaceae</taxon>
        <taxon>Tessaracoccus</taxon>
    </lineage>
</organism>
<keyword evidence="9" id="KW-0594">Phospholipid biosynthesis</keyword>
<gene>
    <name evidence="13" type="ORF">SAMN04488242_2663</name>
</gene>
<sequence>MQEQEFDTDRVLTVPNLLSFARLAAIPVFTWLIVAEHNVAAVIILAASAVTDWFDGFLARRLRQRTRLGAQLDPVTDRLYILATILAMAYRDIIPWWFVAVLLARDLMLLALLPVIRRVGRDSLRVNYVGKAGTFALLLAFPLILLGSPDALDVSVARVAGWVIGLVGAVLYWAAGFLYLRATRELVHHSRRSQLGQE</sequence>
<keyword evidence="10" id="KW-1208">Phospholipid metabolism</keyword>
<dbReference type="InterPro" id="IPR004570">
    <property type="entry name" value="Phosphatidylglycerol_P_synth"/>
</dbReference>
<dbReference type="GO" id="GO:0016020">
    <property type="term" value="C:membrane"/>
    <property type="evidence" value="ECO:0007669"/>
    <property type="project" value="UniProtKB-SubCell"/>
</dbReference>
<name>A0A1G9MKL8_9ACTN</name>
<evidence type="ECO:0000313" key="13">
    <source>
        <dbReference type="EMBL" id="SDL74195.1"/>
    </source>
</evidence>
<dbReference type="Gene3D" id="1.20.120.1760">
    <property type="match status" value="1"/>
</dbReference>
<evidence type="ECO:0000256" key="11">
    <source>
        <dbReference type="RuleBase" id="RU003750"/>
    </source>
</evidence>
<protein>
    <submittedName>
        <fullName evidence="13">CDP-diacylglycerol--glycerol-3-phosphate 3-phosphatidyltransferase</fullName>
    </submittedName>
</protein>
<dbReference type="Proteomes" id="UP000199475">
    <property type="component" value="Unassembled WGS sequence"/>
</dbReference>
<dbReference type="GO" id="GO:0008444">
    <property type="term" value="F:CDP-diacylglycerol-glycerol-3-phosphate 3-phosphatidyltransferase activity"/>
    <property type="evidence" value="ECO:0007669"/>
    <property type="project" value="InterPro"/>
</dbReference>
<keyword evidence="8 12" id="KW-0472">Membrane</keyword>
<evidence type="ECO:0000256" key="6">
    <source>
        <dbReference type="ARBA" id="ARBA00022989"/>
    </source>
</evidence>
<evidence type="ECO:0000256" key="8">
    <source>
        <dbReference type="ARBA" id="ARBA00023136"/>
    </source>
</evidence>
<keyword evidence="3" id="KW-0444">Lipid biosynthesis</keyword>
<keyword evidence="5 12" id="KW-0812">Transmembrane</keyword>
<dbReference type="InterPro" id="IPR043130">
    <property type="entry name" value="CDP-OH_PTrfase_TM_dom"/>
</dbReference>
<proteinExistence type="inferred from homology"/>
<evidence type="ECO:0000256" key="4">
    <source>
        <dbReference type="ARBA" id="ARBA00022679"/>
    </source>
</evidence>
<feature type="transmembrane region" description="Helical" evidence="12">
    <location>
        <begin position="39"/>
        <end position="58"/>
    </location>
</feature>
<comment type="similarity">
    <text evidence="2 11">Belongs to the CDP-alcohol phosphatidyltransferase class-I family.</text>
</comment>
<accession>A0A1G9MKL8</accession>
<dbReference type="PANTHER" id="PTHR14269">
    <property type="entry name" value="CDP-DIACYLGLYCEROL--GLYCEROL-3-PHOSPHATE 3-PHOSPHATIDYLTRANSFERASE-RELATED"/>
    <property type="match status" value="1"/>
</dbReference>
<dbReference type="PANTHER" id="PTHR14269:SF62">
    <property type="entry name" value="CDP-DIACYLGLYCEROL--GLYCEROL-3-PHOSPHATE 3-PHOSPHATIDYLTRANSFERASE 1, CHLOROPLASTIC"/>
    <property type="match status" value="1"/>
</dbReference>
<dbReference type="PIRSF" id="PIRSF000847">
    <property type="entry name" value="Phos_ph_gly_syn"/>
    <property type="match status" value="1"/>
</dbReference>
<evidence type="ECO:0000256" key="5">
    <source>
        <dbReference type="ARBA" id="ARBA00022692"/>
    </source>
</evidence>
<evidence type="ECO:0000256" key="7">
    <source>
        <dbReference type="ARBA" id="ARBA00023098"/>
    </source>
</evidence>
<evidence type="ECO:0000256" key="9">
    <source>
        <dbReference type="ARBA" id="ARBA00023209"/>
    </source>
</evidence>
<dbReference type="EMBL" id="FNGP01000005">
    <property type="protein sequence ID" value="SDL74195.1"/>
    <property type="molecule type" value="Genomic_DNA"/>
</dbReference>
<dbReference type="PROSITE" id="PS00379">
    <property type="entry name" value="CDP_ALCOHOL_P_TRANSF"/>
    <property type="match status" value="1"/>
</dbReference>